<evidence type="ECO:0000313" key="7">
    <source>
        <dbReference type="EMBL" id="TFL01046.1"/>
    </source>
</evidence>
<reference evidence="7 8" key="1">
    <citation type="journal article" date="2019" name="Nat. Ecol. Evol.">
        <title>Megaphylogeny resolves global patterns of mushroom evolution.</title>
        <authorList>
            <person name="Varga T."/>
            <person name="Krizsan K."/>
            <person name="Foldi C."/>
            <person name="Dima B."/>
            <person name="Sanchez-Garcia M."/>
            <person name="Sanchez-Ramirez S."/>
            <person name="Szollosi G.J."/>
            <person name="Szarkandi J.G."/>
            <person name="Papp V."/>
            <person name="Albert L."/>
            <person name="Andreopoulos W."/>
            <person name="Angelini C."/>
            <person name="Antonin V."/>
            <person name="Barry K.W."/>
            <person name="Bougher N.L."/>
            <person name="Buchanan P."/>
            <person name="Buyck B."/>
            <person name="Bense V."/>
            <person name="Catcheside P."/>
            <person name="Chovatia M."/>
            <person name="Cooper J."/>
            <person name="Damon W."/>
            <person name="Desjardin D."/>
            <person name="Finy P."/>
            <person name="Geml J."/>
            <person name="Haridas S."/>
            <person name="Hughes K."/>
            <person name="Justo A."/>
            <person name="Karasinski D."/>
            <person name="Kautmanova I."/>
            <person name="Kiss B."/>
            <person name="Kocsube S."/>
            <person name="Kotiranta H."/>
            <person name="LaButti K.M."/>
            <person name="Lechner B.E."/>
            <person name="Liimatainen K."/>
            <person name="Lipzen A."/>
            <person name="Lukacs Z."/>
            <person name="Mihaltcheva S."/>
            <person name="Morgado L.N."/>
            <person name="Niskanen T."/>
            <person name="Noordeloos M.E."/>
            <person name="Ohm R.A."/>
            <person name="Ortiz-Santana B."/>
            <person name="Ovrebo C."/>
            <person name="Racz N."/>
            <person name="Riley R."/>
            <person name="Savchenko A."/>
            <person name="Shiryaev A."/>
            <person name="Soop K."/>
            <person name="Spirin V."/>
            <person name="Szebenyi C."/>
            <person name="Tomsovsky M."/>
            <person name="Tulloss R.E."/>
            <person name="Uehling J."/>
            <person name="Grigoriev I.V."/>
            <person name="Vagvolgyi C."/>
            <person name="Papp T."/>
            <person name="Martin F.M."/>
            <person name="Miettinen O."/>
            <person name="Hibbett D.S."/>
            <person name="Nagy L.G."/>
        </authorList>
    </citation>
    <scope>NUCLEOTIDE SEQUENCE [LARGE SCALE GENOMIC DNA]</scope>
    <source>
        <strain evidence="7 8">CBS 309.79</strain>
    </source>
</reference>
<dbReference type="InterPro" id="IPR001563">
    <property type="entry name" value="Peptidase_S10"/>
</dbReference>
<keyword evidence="3 6" id="KW-0645">Protease</keyword>
<feature type="signal peptide" evidence="6">
    <location>
        <begin position="1"/>
        <end position="18"/>
    </location>
</feature>
<dbReference type="InterPro" id="IPR029058">
    <property type="entry name" value="AB_hydrolase_fold"/>
</dbReference>
<dbReference type="Gene3D" id="3.40.50.1820">
    <property type="entry name" value="alpha/beta hydrolase"/>
    <property type="match status" value="1"/>
</dbReference>
<evidence type="ECO:0000256" key="3">
    <source>
        <dbReference type="ARBA" id="ARBA00022670"/>
    </source>
</evidence>
<keyword evidence="5" id="KW-0325">Glycoprotein</keyword>
<dbReference type="Gene3D" id="1.10.287.410">
    <property type="match status" value="1"/>
</dbReference>
<dbReference type="GO" id="GO:0006508">
    <property type="term" value="P:proteolysis"/>
    <property type="evidence" value="ECO:0007669"/>
    <property type="project" value="UniProtKB-KW"/>
</dbReference>
<proteinExistence type="inferred from homology"/>
<dbReference type="PANTHER" id="PTHR11802">
    <property type="entry name" value="SERINE PROTEASE FAMILY S10 SERINE CARBOXYPEPTIDASE"/>
    <property type="match status" value="1"/>
</dbReference>
<dbReference type="EMBL" id="ML178826">
    <property type="protein sequence ID" value="TFL01046.1"/>
    <property type="molecule type" value="Genomic_DNA"/>
</dbReference>
<dbReference type="AlphaFoldDB" id="A0A5C3QGB5"/>
<protein>
    <recommendedName>
        <fullName evidence="6">Carboxypeptidase</fullName>
        <ecNumber evidence="6">3.4.16.-</ecNumber>
    </recommendedName>
</protein>
<dbReference type="STRING" id="1884261.A0A5C3QGB5"/>
<keyword evidence="2 6" id="KW-0121">Carboxypeptidase</keyword>
<dbReference type="GO" id="GO:0000324">
    <property type="term" value="C:fungal-type vacuole"/>
    <property type="evidence" value="ECO:0007669"/>
    <property type="project" value="TreeGrafter"/>
</dbReference>
<evidence type="ECO:0000256" key="2">
    <source>
        <dbReference type="ARBA" id="ARBA00022645"/>
    </source>
</evidence>
<dbReference type="PRINTS" id="PR00724">
    <property type="entry name" value="CRBOXYPTASEC"/>
</dbReference>
<evidence type="ECO:0000256" key="6">
    <source>
        <dbReference type="RuleBase" id="RU361156"/>
    </source>
</evidence>
<dbReference type="EC" id="3.4.16.-" evidence="6"/>
<feature type="chain" id="PRO_5023156335" description="Carboxypeptidase" evidence="6">
    <location>
        <begin position="19"/>
        <end position="559"/>
    </location>
</feature>
<evidence type="ECO:0000256" key="1">
    <source>
        <dbReference type="ARBA" id="ARBA00009431"/>
    </source>
</evidence>
<dbReference type="PROSITE" id="PS00131">
    <property type="entry name" value="CARBOXYPEPT_SER_SER"/>
    <property type="match status" value="1"/>
</dbReference>
<name>A0A5C3QGB5_9AGAR</name>
<dbReference type="OrthoDB" id="443318at2759"/>
<keyword evidence="4 6" id="KW-0378">Hydrolase</keyword>
<comment type="similarity">
    <text evidence="1 6">Belongs to the peptidase S10 family.</text>
</comment>
<sequence>MKPAQLVVPLLFTTAALAVPTYESSQQVFFNGIQETYNNHKDQLSHYTDGLRLGEHLGEAKTIADKFLSDAQRLILRGKKEMERWAHEGRQYIKQNGLLYELVEDELVSPEYQLRMTEPDLCDKSVKQVSGYLDIEEDKSLFFWYFESRSKPSKDPLVLWLNGGPGCSSSTGLLFELGPCNIANKGANTTNNSFSWNSNANVIFLDQPINVGYSYSTGSTVDTSHASGIDVHAFFVLFFQRFPHLKGRELHIAGESYAGHYIPNIASVLFNEEKKSRDLSIETGINLASLLIGNGLTDPYTQMGSVADYACDGPYPIYDDPNGAECQALRSKVPTCQRLMKTCYNYDSRFTCVPAGLYCNSQLYGPFMQTGLNPYDVRLKCDRSKDGDLCYKELNWVEAYLNDPAVKVKLGVSPEREFASCNMDVNKAFAVKGDGAHNSALLLPELIEAGVRMMIYAGNADFMCNYIGNERWVEELSTSFKSEFASAPSLPFITTGHKVINEDRSVGSAGGKVAGSVRSAGGKGINAGNVTFVTIFEAGHMVPHDQPEAALVRYYLDWS</sequence>
<dbReference type="GO" id="GO:0004185">
    <property type="term" value="F:serine-type carboxypeptidase activity"/>
    <property type="evidence" value="ECO:0007669"/>
    <property type="project" value="UniProtKB-UniRule"/>
</dbReference>
<dbReference type="PANTHER" id="PTHR11802:SF452">
    <property type="entry name" value="CARBOXYPEPTIDASE"/>
    <property type="match status" value="1"/>
</dbReference>
<dbReference type="InterPro" id="IPR018202">
    <property type="entry name" value="Ser_caboxypep_ser_AS"/>
</dbReference>
<keyword evidence="8" id="KW-1185">Reference proteome</keyword>
<dbReference type="Pfam" id="PF00450">
    <property type="entry name" value="Peptidase_S10"/>
    <property type="match status" value="1"/>
</dbReference>
<organism evidence="7 8">
    <name type="scientific">Pterulicium gracile</name>
    <dbReference type="NCBI Taxonomy" id="1884261"/>
    <lineage>
        <taxon>Eukaryota</taxon>
        <taxon>Fungi</taxon>
        <taxon>Dikarya</taxon>
        <taxon>Basidiomycota</taxon>
        <taxon>Agaricomycotina</taxon>
        <taxon>Agaricomycetes</taxon>
        <taxon>Agaricomycetidae</taxon>
        <taxon>Agaricales</taxon>
        <taxon>Pleurotineae</taxon>
        <taxon>Pterulaceae</taxon>
        <taxon>Pterulicium</taxon>
    </lineage>
</organism>
<evidence type="ECO:0000256" key="4">
    <source>
        <dbReference type="ARBA" id="ARBA00022801"/>
    </source>
</evidence>
<dbReference type="SUPFAM" id="SSF53474">
    <property type="entry name" value="alpha/beta-Hydrolases"/>
    <property type="match status" value="1"/>
</dbReference>
<dbReference type="Proteomes" id="UP000305067">
    <property type="component" value="Unassembled WGS sequence"/>
</dbReference>
<evidence type="ECO:0000313" key="8">
    <source>
        <dbReference type="Proteomes" id="UP000305067"/>
    </source>
</evidence>
<gene>
    <name evidence="7" type="ORF">BDV98DRAFT_530426</name>
</gene>
<accession>A0A5C3QGB5</accession>
<keyword evidence="6" id="KW-0732">Signal</keyword>
<evidence type="ECO:0000256" key="5">
    <source>
        <dbReference type="ARBA" id="ARBA00023180"/>
    </source>
</evidence>